<dbReference type="AlphaFoldDB" id="A0A2N3II54"/>
<accession>A0A2N3II54</accession>
<feature type="signal peptide" evidence="1">
    <location>
        <begin position="1"/>
        <end position="29"/>
    </location>
</feature>
<evidence type="ECO:0000313" key="3">
    <source>
        <dbReference type="Proteomes" id="UP000233387"/>
    </source>
</evidence>
<organism evidence="2 3">
    <name type="scientific">Raineya orbicola</name>
    <dbReference type="NCBI Taxonomy" id="2016530"/>
    <lineage>
        <taxon>Bacteria</taxon>
        <taxon>Pseudomonadati</taxon>
        <taxon>Bacteroidota</taxon>
        <taxon>Cytophagia</taxon>
        <taxon>Cytophagales</taxon>
        <taxon>Raineyaceae</taxon>
        <taxon>Raineya</taxon>
    </lineage>
</organism>
<keyword evidence="3" id="KW-1185">Reference proteome</keyword>
<dbReference type="EMBL" id="NKXO01000012">
    <property type="protein sequence ID" value="PKQ70019.1"/>
    <property type="molecule type" value="Genomic_DNA"/>
</dbReference>
<gene>
    <name evidence="2" type="ORF">Rain11_0956</name>
</gene>
<evidence type="ECO:0000256" key="1">
    <source>
        <dbReference type="SAM" id="SignalP"/>
    </source>
</evidence>
<comment type="caution">
    <text evidence="2">The sequence shown here is derived from an EMBL/GenBank/DDBJ whole genome shotgun (WGS) entry which is preliminary data.</text>
</comment>
<protein>
    <submittedName>
        <fullName evidence="2">Uncharacterized protein</fullName>
    </submittedName>
</protein>
<name>A0A2N3II54_9BACT</name>
<keyword evidence="1" id="KW-0732">Signal</keyword>
<proteinExistence type="predicted"/>
<feature type="chain" id="PRO_5014625933" evidence="1">
    <location>
        <begin position="30"/>
        <end position="242"/>
    </location>
</feature>
<reference evidence="2 3" key="1">
    <citation type="submission" date="2017-06" db="EMBL/GenBank/DDBJ databases">
        <title>Raineya orbicola gen. nov., sp. nov. a slightly thermophilic bacterium of the phylum Bacteroidetes and the description of Raineyaceae fam. nov.</title>
        <authorList>
            <person name="Albuquerque L."/>
            <person name="Polonia A.R.M."/>
            <person name="Barroso C."/>
            <person name="Froufe H.J.C."/>
            <person name="Lage O."/>
            <person name="Lobo-Da-Cunha A."/>
            <person name="Egas C."/>
            <person name="Da Costa M.S."/>
        </authorList>
    </citation>
    <scope>NUCLEOTIDE SEQUENCE [LARGE SCALE GENOMIC DNA]</scope>
    <source>
        <strain evidence="2 3">SPSPC-11</strain>
    </source>
</reference>
<sequence length="242" mass="26951">MNRNKPKKNMQKTIFFVTFSLFTTICVFAQTEREVTITQWSAKEEEGYIKVYGEVKNTYPNALGFVKIEIEYYDKAGKPLGVDRFTARDAGTMAKDETSAELDVILPGEISPFQRIRDVNKIKGQFGSCKIKATGLLFKENVPIAASLSDLSITPQGKNFVVKGTYKATGKEACKNPAIIITGYDKAGKVVQVNKYNFTVGTDKYNFVKSLAVGESYNFSTNFNTSGNVSQVKVFPFFSGYF</sequence>
<evidence type="ECO:0000313" key="2">
    <source>
        <dbReference type="EMBL" id="PKQ70019.1"/>
    </source>
</evidence>
<dbReference type="Proteomes" id="UP000233387">
    <property type="component" value="Unassembled WGS sequence"/>
</dbReference>